<comment type="caution">
    <text evidence="1">The sequence shown here is derived from an EMBL/GenBank/DDBJ whole genome shotgun (WGS) entry which is preliminary data.</text>
</comment>
<sequence>MLDFEKLECTRVRVLMESKKNSGRKMFSMEHKYVFSLFSFVRFVSEKTLEPSTLPRDLHGSVRALITALAPCHFYNWA</sequence>
<evidence type="ECO:0000313" key="2">
    <source>
        <dbReference type="Proteomes" id="UP000824120"/>
    </source>
</evidence>
<reference evidence="1 2" key="1">
    <citation type="submission" date="2020-09" db="EMBL/GenBank/DDBJ databases">
        <title>De no assembly of potato wild relative species, Solanum commersonii.</title>
        <authorList>
            <person name="Cho K."/>
        </authorList>
    </citation>
    <scope>NUCLEOTIDE SEQUENCE [LARGE SCALE GENOMIC DNA]</scope>
    <source>
        <strain evidence="1">LZ3.2</strain>
        <tissue evidence="1">Leaf</tissue>
    </source>
</reference>
<name>A0A9J5WHJ3_SOLCO</name>
<protein>
    <submittedName>
        <fullName evidence="1">Uncharacterized protein</fullName>
    </submittedName>
</protein>
<dbReference type="Proteomes" id="UP000824120">
    <property type="component" value="Chromosome 11"/>
</dbReference>
<dbReference type="AlphaFoldDB" id="A0A9J5WHJ3"/>
<organism evidence="1 2">
    <name type="scientific">Solanum commersonii</name>
    <name type="common">Commerson's wild potato</name>
    <name type="synonym">Commerson's nightshade</name>
    <dbReference type="NCBI Taxonomy" id="4109"/>
    <lineage>
        <taxon>Eukaryota</taxon>
        <taxon>Viridiplantae</taxon>
        <taxon>Streptophyta</taxon>
        <taxon>Embryophyta</taxon>
        <taxon>Tracheophyta</taxon>
        <taxon>Spermatophyta</taxon>
        <taxon>Magnoliopsida</taxon>
        <taxon>eudicotyledons</taxon>
        <taxon>Gunneridae</taxon>
        <taxon>Pentapetalae</taxon>
        <taxon>asterids</taxon>
        <taxon>lamiids</taxon>
        <taxon>Solanales</taxon>
        <taxon>Solanaceae</taxon>
        <taxon>Solanoideae</taxon>
        <taxon>Solaneae</taxon>
        <taxon>Solanum</taxon>
    </lineage>
</organism>
<accession>A0A9J5WHJ3</accession>
<gene>
    <name evidence="1" type="ORF">H5410_055192</name>
</gene>
<evidence type="ECO:0000313" key="1">
    <source>
        <dbReference type="EMBL" id="KAG5575058.1"/>
    </source>
</evidence>
<dbReference type="EMBL" id="JACXVP010000011">
    <property type="protein sequence ID" value="KAG5575058.1"/>
    <property type="molecule type" value="Genomic_DNA"/>
</dbReference>
<proteinExistence type="predicted"/>
<keyword evidence="2" id="KW-1185">Reference proteome</keyword>